<dbReference type="AlphaFoldDB" id="A0A9P8YKR8"/>
<name>A0A9P8YKR8_9PEZI</name>
<evidence type="ECO:0000313" key="3">
    <source>
        <dbReference type="Proteomes" id="UP000756346"/>
    </source>
</evidence>
<dbReference type="Proteomes" id="UP000756346">
    <property type="component" value="Unassembled WGS sequence"/>
</dbReference>
<dbReference type="Pfam" id="PF20150">
    <property type="entry name" value="2EXR"/>
    <property type="match status" value="1"/>
</dbReference>
<sequence>MLSSDQTLGTARFSRFRALPAKLRLQIWCHSNDAVGSRLIPLRHRQAQVSSFVGSSRESRRAENAGNITTATPSIPASLHVCRESRHEALSLYQKLYEPGGGNSYSFIDCSRDIVLMLDLVVLNTSVKIVNTLVTRHVPLHIETLGAASIQTLDVPQSLFSDLQAPIPPCPQITTSQGRLQAQDLFRHVLGLFPALQHIIIVLAPNNTEFHGCNEGPCHSLPAINDSAKIRERICCLSEPPVRNRYVERKLRDTISLLDVGLGQDPRTSARPTWSIKSSSCSGSCSKKLSSTASREARQVSSRASGSGLPVLPSWGIGRRDSYTPRGPRRCCWPFTEVAGTNGALDFTASRLAFYRRYRYWS</sequence>
<reference evidence="2" key="1">
    <citation type="journal article" date="2021" name="Nat. Commun.">
        <title>Genetic determinants of endophytism in the Arabidopsis root mycobiome.</title>
        <authorList>
            <person name="Mesny F."/>
            <person name="Miyauchi S."/>
            <person name="Thiergart T."/>
            <person name="Pickel B."/>
            <person name="Atanasova L."/>
            <person name="Karlsson M."/>
            <person name="Huettel B."/>
            <person name="Barry K.W."/>
            <person name="Haridas S."/>
            <person name="Chen C."/>
            <person name="Bauer D."/>
            <person name="Andreopoulos W."/>
            <person name="Pangilinan J."/>
            <person name="LaButti K."/>
            <person name="Riley R."/>
            <person name="Lipzen A."/>
            <person name="Clum A."/>
            <person name="Drula E."/>
            <person name="Henrissat B."/>
            <person name="Kohler A."/>
            <person name="Grigoriev I.V."/>
            <person name="Martin F.M."/>
            <person name="Hacquard S."/>
        </authorList>
    </citation>
    <scope>NUCLEOTIDE SEQUENCE</scope>
    <source>
        <strain evidence="2">MPI-CAGE-CH-0230</strain>
    </source>
</reference>
<dbReference type="PANTHER" id="PTHR35910">
    <property type="entry name" value="2EXR DOMAIN-CONTAINING PROTEIN"/>
    <property type="match status" value="1"/>
</dbReference>
<dbReference type="RefSeq" id="XP_046019366.1">
    <property type="nucleotide sequence ID" value="XM_046148987.1"/>
</dbReference>
<dbReference type="GeneID" id="70178533"/>
<organism evidence="2 3">
    <name type="scientific">Microdochium trichocladiopsis</name>
    <dbReference type="NCBI Taxonomy" id="1682393"/>
    <lineage>
        <taxon>Eukaryota</taxon>
        <taxon>Fungi</taxon>
        <taxon>Dikarya</taxon>
        <taxon>Ascomycota</taxon>
        <taxon>Pezizomycotina</taxon>
        <taxon>Sordariomycetes</taxon>
        <taxon>Xylariomycetidae</taxon>
        <taxon>Xylariales</taxon>
        <taxon>Microdochiaceae</taxon>
        <taxon>Microdochium</taxon>
    </lineage>
</organism>
<comment type="caution">
    <text evidence="2">The sequence shown here is derived from an EMBL/GenBank/DDBJ whole genome shotgun (WGS) entry which is preliminary data.</text>
</comment>
<feature type="domain" description="2EXR" evidence="1">
    <location>
        <begin position="13"/>
        <end position="115"/>
    </location>
</feature>
<evidence type="ECO:0000313" key="2">
    <source>
        <dbReference type="EMBL" id="KAH7041311.1"/>
    </source>
</evidence>
<protein>
    <recommendedName>
        <fullName evidence="1">2EXR domain-containing protein</fullName>
    </recommendedName>
</protein>
<evidence type="ECO:0000259" key="1">
    <source>
        <dbReference type="Pfam" id="PF20150"/>
    </source>
</evidence>
<dbReference type="PANTHER" id="PTHR35910:SF6">
    <property type="entry name" value="2EXR DOMAIN-CONTAINING PROTEIN"/>
    <property type="match status" value="1"/>
</dbReference>
<dbReference type="EMBL" id="JAGTJQ010000001">
    <property type="protein sequence ID" value="KAH7041311.1"/>
    <property type="molecule type" value="Genomic_DNA"/>
</dbReference>
<keyword evidence="3" id="KW-1185">Reference proteome</keyword>
<accession>A0A9P8YKR8</accession>
<dbReference type="InterPro" id="IPR045518">
    <property type="entry name" value="2EXR"/>
</dbReference>
<gene>
    <name evidence="2" type="ORF">B0I36DRAFT_21744</name>
</gene>
<proteinExistence type="predicted"/>
<dbReference type="OrthoDB" id="3557569at2759"/>